<dbReference type="GO" id="GO:0016853">
    <property type="term" value="F:isomerase activity"/>
    <property type="evidence" value="ECO:0007669"/>
    <property type="project" value="UniProtKB-KW"/>
</dbReference>
<organism evidence="4 5">
    <name type="scientific">Pseudopithomyces chartarum</name>
    <dbReference type="NCBI Taxonomy" id="1892770"/>
    <lineage>
        <taxon>Eukaryota</taxon>
        <taxon>Fungi</taxon>
        <taxon>Dikarya</taxon>
        <taxon>Ascomycota</taxon>
        <taxon>Pezizomycotina</taxon>
        <taxon>Dothideomycetes</taxon>
        <taxon>Pleosporomycetidae</taxon>
        <taxon>Pleosporales</taxon>
        <taxon>Massarineae</taxon>
        <taxon>Didymosphaeriaceae</taxon>
        <taxon>Pseudopithomyces</taxon>
    </lineage>
</organism>
<dbReference type="SUPFAM" id="SSF54506">
    <property type="entry name" value="Diaminopimelate epimerase-like"/>
    <property type="match status" value="2"/>
</dbReference>
<evidence type="ECO:0000256" key="3">
    <source>
        <dbReference type="SAM" id="MobiDB-lite"/>
    </source>
</evidence>
<name>A0AAN6M4Z6_9PLEO</name>
<sequence>MRRTLPCQLRLRKTIWPIPPSQSTPRSTSSSAPEQTPLRAAYYRGGTARAVVLQPQDLPANHAKWRAVFRQLLACVGQGEPFGRQLHRLTKGTSSLGRICLVEPHHTSDPGDPSVPHIDYTLVSLDTKSGHVDVSSNSGNLISAVGPYAYNARLLPPDIYRIKDGYVTVRIRNTNTLKLVESTFAVCGGQAAVTGKYGVDGVNGKASEITLAFQDPTRSVTKKAFPTGRAVDVIEGLKVTCVDGAVPVVFVRADAAGIPGTILPHELTGQKMKLSLLEKVRRSAAVAMGISDDESSVPRTIPNIAIVSQSTQHTTVSGATLKASQMDVVLRFISDSEPHPTIPLTGALTTALAARMPGTIVEQLLTPEEAVTGHLTIAHPSGKIHVKLERDISKTTPSMWVGHVSTTAQRLFAGKIYWTDSSRDAETNMITNANNTQHSLGLDFVNELRLRESPQSLVERFYQENISVAGSTSRLERKPDRQMQPSLAQQGLQFPVPSTTRDETHLLRELSTLRTSLSHFTSVYPSPRSPRAKAEPPSPSNISHHLSAIVQHINILTASLAPVPRPLRTVRPDQQKGDEWHRWAKMFSRWDRIRTLREAEKKNIRRESNKSLQARWRDAQLNRLGKRGTPVAMGRWRNKLLSG</sequence>
<reference evidence="4 5" key="1">
    <citation type="submission" date="2021-02" db="EMBL/GenBank/DDBJ databases">
        <title>Genome assembly of Pseudopithomyces chartarum.</title>
        <authorList>
            <person name="Jauregui R."/>
            <person name="Singh J."/>
            <person name="Voisey C."/>
        </authorList>
    </citation>
    <scope>NUCLEOTIDE SEQUENCE [LARGE SCALE GENOMIC DNA]</scope>
    <source>
        <strain evidence="4 5">AGR01</strain>
    </source>
</reference>
<keyword evidence="2" id="KW-0413">Isomerase</keyword>
<feature type="region of interest" description="Disordered" evidence="3">
    <location>
        <begin position="520"/>
        <end position="541"/>
    </location>
</feature>
<dbReference type="AlphaFoldDB" id="A0AAN6M4Z6"/>
<dbReference type="Pfam" id="PF04303">
    <property type="entry name" value="PrpF"/>
    <property type="match status" value="1"/>
</dbReference>
<dbReference type="InterPro" id="IPR007400">
    <property type="entry name" value="PrpF-like"/>
</dbReference>
<accession>A0AAN6M4Z6</accession>
<feature type="compositionally biased region" description="Low complexity" evidence="3">
    <location>
        <begin position="23"/>
        <end position="35"/>
    </location>
</feature>
<protein>
    <submittedName>
        <fullName evidence="4">Uncharacterized protein</fullName>
    </submittedName>
</protein>
<keyword evidence="5" id="KW-1185">Reference proteome</keyword>
<comment type="similarity">
    <text evidence="1">Belongs to the PrpF family.</text>
</comment>
<dbReference type="Proteomes" id="UP001280581">
    <property type="component" value="Unassembled WGS sequence"/>
</dbReference>
<dbReference type="Gene3D" id="3.10.310.10">
    <property type="entry name" value="Diaminopimelate Epimerase, Chain A, domain 1"/>
    <property type="match status" value="2"/>
</dbReference>
<evidence type="ECO:0000256" key="1">
    <source>
        <dbReference type="ARBA" id="ARBA00007673"/>
    </source>
</evidence>
<dbReference type="PANTHER" id="PTHR43709">
    <property type="entry name" value="ACONITATE ISOMERASE-RELATED"/>
    <property type="match status" value="1"/>
</dbReference>
<dbReference type="EMBL" id="WVTA01000003">
    <property type="protein sequence ID" value="KAK3214992.1"/>
    <property type="molecule type" value="Genomic_DNA"/>
</dbReference>
<evidence type="ECO:0000313" key="5">
    <source>
        <dbReference type="Proteomes" id="UP001280581"/>
    </source>
</evidence>
<comment type="caution">
    <text evidence="4">The sequence shown here is derived from an EMBL/GenBank/DDBJ whole genome shotgun (WGS) entry which is preliminary data.</text>
</comment>
<evidence type="ECO:0000256" key="2">
    <source>
        <dbReference type="ARBA" id="ARBA00023235"/>
    </source>
</evidence>
<gene>
    <name evidence="4" type="ORF">GRF29_19g1883647</name>
</gene>
<evidence type="ECO:0000313" key="4">
    <source>
        <dbReference type="EMBL" id="KAK3214992.1"/>
    </source>
</evidence>
<feature type="region of interest" description="Disordered" evidence="3">
    <location>
        <begin position="16"/>
        <end position="35"/>
    </location>
</feature>
<proteinExistence type="inferred from homology"/>
<dbReference type="PANTHER" id="PTHR43709:SF2">
    <property type="entry name" value="DUF453 DOMAIN PROTEIN (AFU_ORTHOLOGUE AFUA_6G00360)"/>
    <property type="match status" value="1"/>
</dbReference>